<dbReference type="GO" id="GO:0043093">
    <property type="term" value="P:FtsZ-dependent cytokinesis"/>
    <property type="evidence" value="ECO:0007669"/>
    <property type="project" value="UniProtKB-UniRule"/>
</dbReference>
<gene>
    <name evidence="6" type="primary">sepF</name>
    <name evidence="8" type="ORF">SAMN04489742_4408</name>
</gene>
<dbReference type="InterPro" id="IPR038594">
    <property type="entry name" value="SepF-like_sf"/>
</dbReference>
<dbReference type="OrthoDB" id="3731101at2"/>
<comment type="subunit">
    <text evidence="6">Homodimer. Interacts with FtsZ.</text>
</comment>
<name>A0A1H1GXL5_9MICC</name>
<evidence type="ECO:0000256" key="7">
    <source>
        <dbReference type="SAM" id="MobiDB-lite"/>
    </source>
</evidence>
<evidence type="ECO:0000313" key="8">
    <source>
        <dbReference type="EMBL" id="SDR17975.1"/>
    </source>
</evidence>
<protein>
    <recommendedName>
        <fullName evidence="6">Cell division protein SepF</fullName>
    </recommendedName>
</protein>
<dbReference type="Gene3D" id="3.30.110.150">
    <property type="entry name" value="SepF-like protein"/>
    <property type="match status" value="1"/>
</dbReference>
<organism evidence="8 9">
    <name type="scientific">Crystallibacter crystallopoietes</name>
    <dbReference type="NCBI Taxonomy" id="37928"/>
    <lineage>
        <taxon>Bacteria</taxon>
        <taxon>Bacillati</taxon>
        <taxon>Actinomycetota</taxon>
        <taxon>Actinomycetes</taxon>
        <taxon>Micrococcales</taxon>
        <taxon>Micrococcaceae</taxon>
        <taxon>Crystallibacter</taxon>
    </lineage>
</organism>
<dbReference type="Proteomes" id="UP000181917">
    <property type="component" value="Unassembled WGS sequence"/>
</dbReference>
<feature type="region of interest" description="Disordered" evidence="7">
    <location>
        <begin position="12"/>
        <end position="85"/>
    </location>
</feature>
<dbReference type="AlphaFoldDB" id="A0A1H1GXL5"/>
<evidence type="ECO:0000256" key="3">
    <source>
        <dbReference type="ARBA" id="ARBA00023210"/>
    </source>
</evidence>
<comment type="similarity">
    <text evidence="6">Belongs to the SepF family.</text>
</comment>
<dbReference type="EMBL" id="FNKH01000002">
    <property type="protein sequence ID" value="SDR17975.1"/>
    <property type="molecule type" value="Genomic_DNA"/>
</dbReference>
<dbReference type="Pfam" id="PF04472">
    <property type="entry name" value="SepF"/>
    <property type="match status" value="1"/>
</dbReference>
<accession>A0A1H1GXL5</accession>
<dbReference type="InterPro" id="IPR007561">
    <property type="entry name" value="Cell_div_SepF/SepF-rel"/>
</dbReference>
<evidence type="ECO:0000256" key="5">
    <source>
        <dbReference type="ARBA" id="ARBA00044936"/>
    </source>
</evidence>
<dbReference type="PANTHER" id="PTHR35798">
    <property type="entry name" value="CELL DIVISION PROTEIN SEPF"/>
    <property type="match status" value="1"/>
</dbReference>
<evidence type="ECO:0000256" key="2">
    <source>
        <dbReference type="ARBA" id="ARBA00022618"/>
    </source>
</evidence>
<keyword evidence="1 6" id="KW-0963">Cytoplasm</keyword>
<feature type="compositionally biased region" description="Basic and acidic residues" evidence="7">
    <location>
        <begin position="28"/>
        <end position="52"/>
    </location>
</feature>
<dbReference type="HAMAP" id="MF_01197">
    <property type="entry name" value="SepF"/>
    <property type="match status" value="1"/>
</dbReference>
<keyword evidence="3 6" id="KW-0717">Septation</keyword>
<reference evidence="8 9" key="1">
    <citation type="submission" date="2016-10" db="EMBL/GenBank/DDBJ databases">
        <authorList>
            <person name="de Groot N.N."/>
        </authorList>
    </citation>
    <scope>NUCLEOTIDE SEQUENCE [LARGE SCALE GENOMIC DNA]</scope>
    <source>
        <strain evidence="8 9">DSM 20117</strain>
    </source>
</reference>
<dbReference type="PANTHER" id="PTHR35798:SF1">
    <property type="entry name" value="CELL DIVISION PROTEIN SEPF"/>
    <property type="match status" value="1"/>
</dbReference>
<dbReference type="STRING" id="37928.SAMN04489742_4408"/>
<dbReference type="InterPro" id="IPR023052">
    <property type="entry name" value="Cell_div_SepF"/>
</dbReference>
<proteinExistence type="inferred from homology"/>
<keyword evidence="4 6" id="KW-0131">Cell cycle</keyword>
<dbReference type="GO" id="GO:0005737">
    <property type="term" value="C:cytoplasm"/>
    <property type="evidence" value="ECO:0007669"/>
    <property type="project" value="UniProtKB-SubCell"/>
</dbReference>
<comment type="function">
    <text evidence="5 6">Cell division protein that is part of the divisome complex and is recruited early to the Z-ring. Probably stimulates Z-ring formation, perhaps through the cross-linking of FtsZ protofilaments. Its function overlaps with FtsA.</text>
</comment>
<sequence>MAGALRKTMIYLGLADGDEHYESEENESLNREPQNRDEDQRVEQSREERRVESAPSPVKPVAEEYRAPVTPIKRAPSSREESSVLRQITTVHPRSYNDAKVIGESFRDGIPVIMNVTDMGEADAKRLVDFSAGLVFGLHGSIERVTNKVFLLSPSTMEVLGEDKQASDHQATFFNQS</sequence>
<evidence type="ECO:0000256" key="4">
    <source>
        <dbReference type="ARBA" id="ARBA00023306"/>
    </source>
</evidence>
<dbReference type="KEGG" id="acry:AC20117_17345"/>
<dbReference type="GO" id="GO:0000917">
    <property type="term" value="P:division septum assembly"/>
    <property type="evidence" value="ECO:0007669"/>
    <property type="project" value="UniProtKB-KW"/>
</dbReference>
<evidence type="ECO:0000313" key="9">
    <source>
        <dbReference type="Proteomes" id="UP000181917"/>
    </source>
</evidence>
<comment type="subcellular location">
    <subcellularLocation>
        <location evidence="6">Cytoplasm</location>
    </subcellularLocation>
    <text evidence="6">Localizes to the division site, in a FtsZ-dependent manner.</text>
</comment>
<keyword evidence="9" id="KW-1185">Reference proteome</keyword>
<evidence type="ECO:0000256" key="1">
    <source>
        <dbReference type="ARBA" id="ARBA00022490"/>
    </source>
</evidence>
<keyword evidence="2 6" id="KW-0132">Cell division</keyword>
<evidence type="ECO:0000256" key="6">
    <source>
        <dbReference type="HAMAP-Rule" id="MF_01197"/>
    </source>
</evidence>
<dbReference type="RefSeq" id="WP_074702605.1">
    <property type="nucleotide sequence ID" value="NZ_CP018863.1"/>
</dbReference>